<evidence type="ECO:0000256" key="3">
    <source>
        <dbReference type="ARBA" id="ARBA00022801"/>
    </source>
</evidence>
<name>A0A9X7U6N2_SPHYA</name>
<comment type="similarity">
    <text evidence="1">Belongs to the peptidase S49 family.</text>
</comment>
<dbReference type="PANTHER" id="PTHR33209:SF1">
    <property type="entry name" value="PEPTIDASE S49 DOMAIN-CONTAINING PROTEIN"/>
    <property type="match status" value="1"/>
</dbReference>
<evidence type="ECO:0000313" key="7">
    <source>
        <dbReference type="Proteomes" id="UP000515377"/>
    </source>
</evidence>
<evidence type="ECO:0000256" key="2">
    <source>
        <dbReference type="ARBA" id="ARBA00022670"/>
    </source>
</evidence>
<dbReference type="InterPro" id="IPR029045">
    <property type="entry name" value="ClpP/crotonase-like_dom_sf"/>
</dbReference>
<sequence length="295" mass="30855">MIEMASARTLWAMHPDALAALLTRGTIDAMLPESLRAIAALAGLASNAPKEARAQADPVRDGATMVISLSGPLSPKGSYGGTSTERFADQVRSAGADSKVGAVILNIMSPGGWVFGTHEAGEAVYEVRQSKPVIAVASPFSFSAAHWIACQASAYYVTHSGEVGSVGVRGGHVDMSGFEDKIGMKTTLIASSPEKIAGHPYAPLSDEDRAEMQASIDESNEAFRAAIARGRGIKASEVEAMHGSGRTFSAARAAAAGTVDGVMSLRDVIAKYGSSRARLGLMRQRAEMRARALDF</sequence>
<dbReference type="InterPro" id="IPR033855">
    <property type="entry name" value="Protein_C"/>
</dbReference>
<dbReference type="GO" id="GO:0008236">
    <property type="term" value="F:serine-type peptidase activity"/>
    <property type="evidence" value="ECO:0007669"/>
    <property type="project" value="UniProtKB-KW"/>
</dbReference>
<dbReference type="PANTHER" id="PTHR33209">
    <property type="entry name" value="PROTEASE 4"/>
    <property type="match status" value="1"/>
</dbReference>
<organism evidence="6 7">
    <name type="scientific">Sphingobium yanoikuyae</name>
    <name type="common">Sphingomonas yanoikuyae</name>
    <dbReference type="NCBI Taxonomy" id="13690"/>
    <lineage>
        <taxon>Bacteria</taxon>
        <taxon>Pseudomonadati</taxon>
        <taxon>Pseudomonadota</taxon>
        <taxon>Alphaproteobacteria</taxon>
        <taxon>Sphingomonadales</taxon>
        <taxon>Sphingomonadaceae</taxon>
        <taxon>Sphingobium</taxon>
    </lineage>
</organism>
<feature type="domain" description="Peptidase S49" evidence="5">
    <location>
        <begin position="128"/>
        <end position="271"/>
    </location>
</feature>
<dbReference type="AlphaFoldDB" id="A0A9X7U6N2"/>
<accession>A0A9X7U6N2</accession>
<gene>
    <name evidence="6" type="ORF">H3V42_23050</name>
</gene>
<protein>
    <submittedName>
        <fullName evidence="6">S49 family peptidase</fullName>
    </submittedName>
</protein>
<dbReference type="Pfam" id="PF01343">
    <property type="entry name" value="Peptidase_S49"/>
    <property type="match status" value="1"/>
</dbReference>
<evidence type="ECO:0000256" key="4">
    <source>
        <dbReference type="ARBA" id="ARBA00022825"/>
    </source>
</evidence>
<evidence type="ECO:0000256" key="1">
    <source>
        <dbReference type="ARBA" id="ARBA00008683"/>
    </source>
</evidence>
<dbReference type="Proteomes" id="UP000515377">
    <property type="component" value="Chromosome"/>
</dbReference>
<dbReference type="InterPro" id="IPR002142">
    <property type="entry name" value="Peptidase_S49"/>
</dbReference>
<evidence type="ECO:0000313" key="6">
    <source>
        <dbReference type="EMBL" id="QNG44698.1"/>
    </source>
</evidence>
<keyword evidence="4" id="KW-0720">Serine protease</keyword>
<dbReference type="GO" id="GO:0006508">
    <property type="term" value="P:proteolysis"/>
    <property type="evidence" value="ECO:0007669"/>
    <property type="project" value="UniProtKB-KW"/>
</dbReference>
<reference evidence="6 7" key="1">
    <citation type="submission" date="2020-07" db="EMBL/GenBank/DDBJ databases">
        <title>Whole genome sequence of Sphingobium yanoikuyae A3.</title>
        <authorList>
            <person name="Han S.-S."/>
        </authorList>
    </citation>
    <scope>NUCLEOTIDE SEQUENCE [LARGE SCALE GENOMIC DNA]</scope>
    <source>
        <strain evidence="6 7">A3</strain>
    </source>
</reference>
<dbReference type="Gene3D" id="3.90.226.10">
    <property type="entry name" value="2-enoyl-CoA Hydratase, Chain A, domain 1"/>
    <property type="match status" value="1"/>
</dbReference>
<proteinExistence type="inferred from homology"/>
<dbReference type="SUPFAM" id="SSF52096">
    <property type="entry name" value="ClpP/crotonase"/>
    <property type="match status" value="1"/>
</dbReference>
<dbReference type="EMBL" id="CP060122">
    <property type="protein sequence ID" value="QNG44698.1"/>
    <property type="molecule type" value="Genomic_DNA"/>
</dbReference>
<keyword evidence="3" id="KW-0378">Hydrolase</keyword>
<evidence type="ECO:0000259" key="5">
    <source>
        <dbReference type="Pfam" id="PF01343"/>
    </source>
</evidence>
<keyword evidence="2" id="KW-0645">Protease</keyword>
<dbReference type="CDD" id="cd07022">
    <property type="entry name" value="S49_Sppa_36K_type"/>
    <property type="match status" value="1"/>
</dbReference>